<organism evidence="6 7">
    <name type="scientific">Acetobacterium woodii (strain ATCC 29683 / DSM 1030 / JCM 2381 / KCTC 1655 / WB1)</name>
    <dbReference type="NCBI Taxonomy" id="931626"/>
    <lineage>
        <taxon>Bacteria</taxon>
        <taxon>Bacillati</taxon>
        <taxon>Bacillota</taxon>
        <taxon>Clostridia</taxon>
        <taxon>Eubacteriales</taxon>
        <taxon>Eubacteriaceae</taxon>
        <taxon>Acetobacterium</taxon>
    </lineage>
</organism>
<dbReference type="InterPro" id="IPR019800">
    <property type="entry name" value="Glyco_hydro_3_AS"/>
</dbReference>
<dbReference type="OrthoDB" id="98455at2"/>
<evidence type="ECO:0000256" key="4">
    <source>
        <dbReference type="RuleBase" id="RU361161"/>
    </source>
</evidence>
<keyword evidence="7" id="KW-1185">Reference proteome</keyword>
<reference evidence="6 7" key="2">
    <citation type="journal article" date="2012" name="PLoS ONE">
        <title>An ancient pathway combining carbon dioxide fixation with the generation and utilization of a sodium ion gradient for ATP synthesis.</title>
        <authorList>
            <person name="Poehlein A."/>
            <person name="Schmidt S."/>
            <person name="Kaster A.K."/>
            <person name="Goenrich M."/>
            <person name="Vollmers J."/>
            <person name="Thurmer A."/>
            <person name="Bertsch J."/>
            <person name="Schuchmann K."/>
            <person name="Voigt B."/>
            <person name="Hecker M."/>
            <person name="Daniel R."/>
            <person name="Thauer R.K."/>
            <person name="Gottschalk G."/>
            <person name="Muller V."/>
        </authorList>
    </citation>
    <scope>NUCLEOTIDE SEQUENCE [LARGE SCALE GENOMIC DNA]</scope>
    <source>
        <strain evidence="7">ATCC 29683 / DSM 1030 / JCM 2381 / KCTC 1655 / WB1</strain>
    </source>
</reference>
<dbReference type="EMBL" id="CP002987">
    <property type="protein sequence ID" value="AFA48424.1"/>
    <property type="molecule type" value="Genomic_DNA"/>
</dbReference>
<dbReference type="Proteomes" id="UP000007177">
    <property type="component" value="Chromosome"/>
</dbReference>
<dbReference type="GO" id="GO:0005975">
    <property type="term" value="P:carbohydrate metabolic process"/>
    <property type="evidence" value="ECO:0007669"/>
    <property type="project" value="InterPro"/>
</dbReference>
<dbReference type="InterPro" id="IPR050288">
    <property type="entry name" value="Cellulose_deg_GH3"/>
</dbReference>
<dbReference type="PANTHER" id="PTHR42715:SF10">
    <property type="entry name" value="BETA-GLUCOSIDASE"/>
    <property type="match status" value="1"/>
</dbReference>
<dbReference type="SMART" id="SM01217">
    <property type="entry name" value="Fn3_like"/>
    <property type="match status" value="1"/>
</dbReference>
<dbReference type="InterPro" id="IPR001764">
    <property type="entry name" value="Glyco_hydro_3_N"/>
</dbReference>
<keyword evidence="4" id="KW-0326">Glycosidase</keyword>
<dbReference type="PROSITE" id="PS00775">
    <property type="entry name" value="GLYCOSYL_HYDROL_F3"/>
    <property type="match status" value="1"/>
</dbReference>
<dbReference type="InterPro" id="IPR013783">
    <property type="entry name" value="Ig-like_fold"/>
</dbReference>
<dbReference type="InterPro" id="IPR026891">
    <property type="entry name" value="Fn3-like"/>
</dbReference>
<evidence type="ECO:0000313" key="6">
    <source>
        <dbReference type="EMBL" id="AFA48424.1"/>
    </source>
</evidence>
<dbReference type="InterPro" id="IPR017853">
    <property type="entry name" value="GH"/>
</dbReference>
<dbReference type="AlphaFoldDB" id="H6LH86"/>
<dbReference type="InterPro" id="IPR036881">
    <property type="entry name" value="Glyco_hydro_3_C_sf"/>
</dbReference>
<dbReference type="KEGG" id="awo:Awo_c16420"/>
<protein>
    <submittedName>
        <fullName evidence="6">Glycoside hydrolase family 3</fullName>
    </submittedName>
</protein>
<dbReference type="Pfam" id="PF00933">
    <property type="entry name" value="Glyco_hydro_3"/>
    <property type="match status" value="1"/>
</dbReference>
<accession>H6LH86</accession>
<keyword evidence="2 4" id="KW-0378">Hydrolase</keyword>
<dbReference type="InterPro" id="IPR002772">
    <property type="entry name" value="Glyco_hydro_3_C"/>
</dbReference>
<dbReference type="InterPro" id="IPR036962">
    <property type="entry name" value="Glyco_hydro_3_N_sf"/>
</dbReference>
<dbReference type="PANTHER" id="PTHR42715">
    <property type="entry name" value="BETA-GLUCOSIDASE"/>
    <property type="match status" value="1"/>
</dbReference>
<evidence type="ECO:0000259" key="5">
    <source>
        <dbReference type="SMART" id="SM01217"/>
    </source>
</evidence>
<dbReference type="SUPFAM" id="SSF52279">
    <property type="entry name" value="Beta-D-glucan exohydrolase, C-terminal domain"/>
    <property type="match status" value="1"/>
</dbReference>
<evidence type="ECO:0000256" key="3">
    <source>
        <dbReference type="ARBA" id="ARBA00023277"/>
    </source>
</evidence>
<dbReference type="Gene3D" id="3.40.50.1700">
    <property type="entry name" value="Glycoside hydrolase family 3 C-terminal domain"/>
    <property type="match status" value="1"/>
</dbReference>
<proteinExistence type="inferred from homology"/>
<dbReference type="RefSeq" id="WP_014356027.1">
    <property type="nucleotide sequence ID" value="NC_016894.1"/>
</dbReference>
<dbReference type="Gene3D" id="2.60.40.10">
    <property type="entry name" value="Immunoglobulins"/>
    <property type="match status" value="1"/>
</dbReference>
<keyword evidence="3" id="KW-0119">Carbohydrate metabolism</keyword>
<dbReference type="Gene3D" id="3.20.20.300">
    <property type="entry name" value="Glycoside hydrolase, family 3, N-terminal domain"/>
    <property type="match status" value="1"/>
</dbReference>
<sequence length="868" mass="98446">MDDGLIKKIRRNMSLEEMVALCSGQTDWETVAYPKYGIGPVTMADGPHGMRVIVNDGSVGIPQGKPATCFPPAVLSACSWDEGLLELMGKSIAREARTLGVDLILGPGINIKRSPLCGRNFEYFSEDPLLSGRLGKNFVLGAKKYGVGSTVKHYLANNQETRRMTVDEKIDIRALREIYLKPFEIVIKESKPMAVMCSYNSINGKFVSQSKYFLTRLLRDEWGFEGIVMSDWGAVYDRVRGVVAGMDLEMPGNGGINNKKIFDRIKEGKLKVTILNEMVERLIRFSFQAKENREHYHSTEIEIEPKEQHKIANLVALESMVLLKNDDQILPIDRTKIKKIAIIGSMAFDPRFQGTGSSKINPFQIDSPYEQIKKLVADEIQLFPHQGYIHDEIVEQVHLAEQAVEVAKNSELALLFVGLPDHEESEGYDRTHLNLPPKQMALIRKICKIQPNTVVIIQNGGVVDINWEHQPKAIVEMFLGGQAGGDAIAKLLFGEENFCGKLAETIPMRLEDTPAYINFPGIHDEVVYGESIFVGYRYYDYTKKRVRYPFGFGLSYTKFSYESLEMPDLVIDAEKIATVKCRITNIGDMNGKEIIQLYTGKIDTKILRPLRELRDFKKVFIPKGRSTEICFEVGLNDFSYYNPTTKNWEHESGVHEVYIGSSSRDLPIVYQVEITKDLIHPINPLSYLGDFEKTERGQTILKLLLSGFEEIMGNDQTKEDAFFMTMLSNTPVCKLVESSNGVFTEECIDKIINLVNSDESLEGITFESLITCGEKKKGFLKNLFNWNNEEYLSIYSKVRDLVEDEDVMKILRNYFGDETFESEYLQMAIKMGVCFDKAQKVLPDEFFSDEKLKAIDKDLTALAKLKKK</sequence>
<dbReference type="eggNOG" id="COG1472">
    <property type="taxonomic scope" value="Bacteria"/>
</dbReference>
<evidence type="ECO:0000313" key="7">
    <source>
        <dbReference type="Proteomes" id="UP000007177"/>
    </source>
</evidence>
<dbReference type="Pfam" id="PF01915">
    <property type="entry name" value="Glyco_hydro_3_C"/>
    <property type="match status" value="1"/>
</dbReference>
<dbReference type="GO" id="GO:0004553">
    <property type="term" value="F:hydrolase activity, hydrolyzing O-glycosyl compounds"/>
    <property type="evidence" value="ECO:0007669"/>
    <property type="project" value="InterPro"/>
</dbReference>
<name>H6LH86_ACEWD</name>
<dbReference type="SUPFAM" id="SSF51445">
    <property type="entry name" value="(Trans)glycosidases"/>
    <property type="match status" value="1"/>
</dbReference>
<evidence type="ECO:0000256" key="1">
    <source>
        <dbReference type="ARBA" id="ARBA00005336"/>
    </source>
</evidence>
<reference evidence="7" key="1">
    <citation type="submission" date="2011-07" db="EMBL/GenBank/DDBJ databases">
        <title>Complete genome sequence of Acetobacterium woodii.</title>
        <authorList>
            <person name="Poehlein A."/>
            <person name="Schmidt S."/>
            <person name="Kaster A.-K."/>
            <person name="Goenrich M."/>
            <person name="Vollmers J."/>
            <person name="Thuermer A."/>
            <person name="Gottschalk G."/>
            <person name="Thauer R.K."/>
            <person name="Daniel R."/>
            <person name="Mueller V."/>
        </authorList>
    </citation>
    <scope>NUCLEOTIDE SEQUENCE [LARGE SCALE GENOMIC DNA]</scope>
    <source>
        <strain evidence="7">ATCC 29683 / DSM 1030 / JCM 2381 / KCTC 1655 / WB1</strain>
    </source>
</reference>
<evidence type="ECO:0000256" key="2">
    <source>
        <dbReference type="ARBA" id="ARBA00022801"/>
    </source>
</evidence>
<dbReference type="Pfam" id="PF14310">
    <property type="entry name" value="Fn3-like"/>
    <property type="match status" value="1"/>
</dbReference>
<feature type="domain" description="Fibronectin type III-like" evidence="5">
    <location>
        <begin position="593"/>
        <end position="663"/>
    </location>
</feature>
<comment type="similarity">
    <text evidence="1 4">Belongs to the glycosyl hydrolase 3 family.</text>
</comment>
<dbReference type="HOGENOM" id="CLU_004542_4_1_9"/>
<dbReference type="PRINTS" id="PR00133">
    <property type="entry name" value="GLHYDRLASE3"/>
</dbReference>
<dbReference type="STRING" id="931626.Awo_c16420"/>
<gene>
    <name evidence="6" type="ordered locus">Awo_c16420</name>
</gene>